<proteinExistence type="predicted"/>
<sequence length="106" mass="11940">MSVAEETTGRLTIFHHDSAALGFIAPFVWAKKNAFQLLFWSNIVELPRCAPMGIESGTFDFPDEHVNHCAINPIQCCSHFPVDKRNAQLKLRSHLPYNSSVPAFVR</sequence>
<accession>A0A564Z2U2</accession>
<name>A0A564Z2U2_HYMDI</name>
<organism evidence="1 2">
    <name type="scientific">Hymenolepis diminuta</name>
    <name type="common">Rat tapeworm</name>
    <dbReference type="NCBI Taxonomy" id="6216"/>
    <lineage>
        <taxon>Eukaryota</taxon>
        <taxon>Metazoa</taxon>
        <taxon>Spiralia</taxon>
        <taxon>Lophotrochozoa</taxon>
        <taxon>Platyhelminthes</taxon>
        <taxon>Cestoda</taxon>
        <taxon>Eucestoda</taxon>
        <taxon>Cyclophyllidea</taxon>
        <taxon>Hymenolepididae</taxon>
        <taxon>Hymenolepis</taxon>
    </lineage>
</organism>
<evidence type="ECO:0000313" key="2">
    <source>
        <dbReference type="Proteomes" id="UP000321570"/>
    </source>
</evidence>
<keyword evidence="2" id="KW-1185">Reference proteome</keyword>
<evidence type="ECO:0000313" key="1">
    <source>
        <dbReference type="EMBL" id="VUZ53228.1"/>
    </source>
</evidence>
<reference evidence="1 2" key="1">
    <citation type="submission" date="2019-07" db="EMBL/GenBank/DDBJ databases">
        <authorList>
            <person name="Jastrzebski P J."/>
            <person name="Paukszto L."/>
            <person name="Jastrzebski P J."/>
        </authorList>
    </citation>
    <scope>NUCLEOTIDE SEQUENCE [LARGE SCALE GENOMIC DNA]</scope>
    <source>
        <strain evidence="1 2">WMS-il1</strain>
    </source>
</reference>
<dbReference type="AlphaFoldDB" id="A0A564Z2U2"/>
<gene>
    <name evidence="1" type="ORF">WMSIL1_LOCUS11783</name>
</gene>
<dbReference type="Proteomes" id="UP000321570">
    <property type="component" value="Unassembled WGS sequence"/>
</dbReference>
<protein>
    <submittedName>
        <fullName evidence="1">Uncharacterized protein</fullName>
    </submittedName>
</protein>
<dbReference type="EMBL" id="CABIJS010000555">
    <property type="protein sequence ID" value="VUZ53228.1"/>
    <property type="molecule type" value="Genomic_DNA"/>
</dbReference>